<feature type="compositionally biased region" description="Polar residues" evidence="2">
    <location>
        <begin position="365"/>
        <end position="383"/>
    </location>
</feature>
<name>A0AAD7DFS7_MYCRO</name>
<reference evidence="3" key="1">
    <citation type="submission" date="2023-03" db="EMBL/GenBank/DDBJ databases">
        <title>Massive genome expansion in bonnet fungi (Mycena s.s.) driven by repeated elements and novel gene families across ecological guilds.</title>
        <authorList>
            <consortium name="Lawrence Berkeley National Laboratory"/>
            <person name="Harder C.B."/>
            <person name="Miyauchi S."/>
            <person name="Viragh M."/>
            <person name="Kuo A."/>
            <person name="Thoen E."/>
            <person name="Andreopoulos B."/>
            <person name="Lu D."/>
            <person name="Skrede I."/>
            <person name="Drula E."/>
            <person name="Henrissat B."/>
            <person name="Morin E."/>
            <person name="Kohler A."/>
            <person name="Barry K."/>
            <person name="LaButti K."/>
            <person name="Morin E."/>
            <person name="Salamov A."/>
            <person name="Lipzen A."/>
            <person name="Mereny Z."/>
            <person name="Hegedus B."/>
            <person name="Baldrian P."/>
            <person name="Stursova M."/>
            <person name="Weitz H."/>
            <person name="Taylor A."/>
            <person name="Grigoriev I.V."/>
            <person name="Nagy L.G."/>
            <person name="Martin F."/>
            <person name="Kauserud H."/>
        </authorList>
    </citation>
    <scope>NUCLEOTIDE SEQUENCE</scope>
    <source>
        <strain evidence="3">CBHHK067</strain>
    </source>
</reference>
<evidence type="ECO:0000256" key="2">
    <source>
        <dbReference type="SAM" id="MobiDB-lite"/>
    </source>
</evidence>
<feature type="compositionally biased region" description="Pro residues" evidence="2">
    <location>
        <begin position="8"/>
        <end position="17"/>
    </location>
</feature>
<evidence type="ECO:0000313" key="3">
    <source>
        <dbReference type="EMBL" id="KAJ7690677.1"/>
    </source>
</evidence>
<accession>A0AAD7DFS7</accession>
<sequence length="466" mass="51483">MDDDRDLPPLPIRPPEGPVAESSRRHSHRSKDRNSARDLATLLLLEQRDHRETQRELSRVTEELRTTTLRAEEAESRVLLATERLKSVNEARLIAAAEAARANESLGLYKFQLETAQNEIDRAQSVFNLVEKERYQAELAGAKSRTAARKLNEQHKIMVAREEGRRQGLQEGLEAGRLNVYRDDLGRGPATTTFGGSQFDDYDDFEQYEGLYSPGDYAEELDAPSPPRMAEPFLPTMNARNTPAPVPIPPPVPAPEPAPATAPLSPLFVPFHDIHPTPVHNEPPQPRHDHIDVPPDGYIPQTGPDSLPLVPPPHEFSRTNGSVAGGSIMSPRQTNHHHNPTPSQRAPSVRAPSVRAPSVRAPSVRATSPRQTNHHNPTPSQRAPSVRAPSVKAPSVRAESVRRAPSAAGSARPVQMPTPRMNPNILGMEREAQRSSWASASDFYGVDYPHKRPSRRTTRPAPLKSV</sequence>
<feature type="region of interest" description="Disordered" evidence="2">
    <location>
        <begin position="1"/>
        <end position="37"/>
    </location>
</feature>
<feature type="region of interest" description="Disordered" evidence="2">
    <location>
        <begin position="274"/>
        <end position="466"/>
    </location>
</feature>
<feature type="compositionally biased region" description="Low complexity" evidence="2">
    <location>
        <begin position="403"/>
        <end position="414"/>
    </location>
</feature>
<proteinExistence type="predicted"/>
<protein>
    <submittedName>
        <fullName evidence="3">Uncharacterized protein</fullName>
    </submittedName>
</protein>
<feature type="coiled-coil region" evidence="1">
    <location>
        <begin position="57"/>
        <end position="133"/>
    </location>
</feature>
<dbReference type="AlphaFoldDB" id="A0AAD7DFS7"/>
<comment type="caution">
    <text evidence="3">The sequence shown here is derived from an EMBL/GenBank/DDBJ whole genome shotgun (WGS) entry which is preliminary data.</text>
</comment>
<evidence type="ECO:0000256" key="1">
    <source>
        <dbReference type="SAM" id="Coils"/>
    </source>
</evidence>
<evidence type="ECO:0000313" key="4">
    <source>
        <dbReference type="Proteomes" id="UP001221757"/>
    </source>
</evidence>
<dbReference type="Proteomes" id="UP001221757">
    <property type="component" value="Unassembled WGS sequence"/>
</dbReference>
<gene>
    <name evidence="3" type="ORF">B0H17DRAFT_584236</name>
</gene>
<dbReference type="EMBL" id="JARKIE010000063">
    <property type="protein sequence ID" value="KAJ7690677.1"/>
    <property type="molecule type" value="Genomic_DNA"/>
</dbReference>
<keyword evidence="4" id="KW-1185">Reference proteome</keyword>
<keyword evidence="1" id="KW-0175">Coiled coil</keyword>
<organism evidence="3 4">
    <name type="scientific">Mycena rosella</name>
    <name type="common">Pink bonnet</name>
    <name type="synonym">Agaricus rosellus</name>
    <dbReference type="NCBI Taxonomy" id="1033263"/>
    <lineage>
        <taxon>Eukaryota</taxon>
        <taxon>Fungi</taxon>
        <taxon>Dikarya</taxon>
        <taxon>Basidiomycota</taxon>
        <taxon>Agaricomycotina</taxon>
        <taxon>Agaricomycetes</taxon>
        <taxon>Agaricomycetidae</taxon>
        <taxon>Agaricales</taxon>
        <taxon>Marasmiineae</taxon>
        <taxon>Mycenaceae</taxon>
        <taxon>Mycena</taxon>
    </lineage>
</organism>